<feature type="compositionally biased region" description="Pro residues" evidence="1">
    <location>
        <begin position="235"/>
        <end position="250"/>
    </location>
</feature>
<proteinExistence type="predicted"/>
<dbReference type="SUPFAM" id="SSF160424">
    <property type="entry name" value="BH3703-like"/>
    <property type="match status" value="1"/>
</dbReference>
<dbReference type="Proteomes" id="UP000199051">
    <property type="component" value="Unassembled WGS sequence"/>
</dbReference>
<accession>A0A1H9WBH5</accession>
<feature type="region of interest" description="Disordered" evidence="1">
    <location>
        <begin position="163"/>
        <end position="256"/>
    </location>
</feature>
<evidence type="ECO:0000313" key="3">
    <source>
        <dbReference type="Proteomes" id="UP000199051"/>
    </source>
</evidence>
<gene>
    <name evidence="2" type="ORF">SAMN04487818_11019</name>
</gene>
<evidence type="ECO:0000256" key="1">
    <source>
        <dbReference type="SAM" id="MobiDB-lite"/>
    </source>
</evidence>
<dbReference type="EMBL" id="FOGI01000010">
    <property type="protein sequence ID" value="SES31017.1"/>
    <property type="molecule type" value="Genomic_DNA"/>
</dbReference>
<dbReference type="AlphaFoldDB" id="A0A1H9WBH5"/>
<reference evidence="3" key="1">
    <citation type="submission" date="2016-10" db="EMBL/GenBank/DDBJ databases">
        <authorList>
            <person name="Varghese N."/>
            <person name="Submissions S."/>
        </authorList>
    </citation>
    <scope>NUCLEOTIDE SEQUENCE [LARGE SCALE GENOMIC DNA]</scope>
    <source>
        <strain evidence="3">DSM 44260</strain>
    </source>
</reference>
<evidence type="ECO:0000313" key="2">
    <source>
        <dbReference type="EMBL" id="SES31017.1"/>
    </source>
</evidence>
<organism evidence="2 3">
    <name type="scientific">Actinokineospora terrae</name>
    <dbReference type="NCBI Taxonomy" id="155974"/>
    <lineage>
        <taxon>Bacteria</taxon>
        <taxon>Bacillati</taxon>
        <taxon>Actinomycetota</taxon>
        <taxon>Actinomycetes</taxon>
        <taxon>Pseudonocardiales</taxon>
        <taxon>Pseudonocardiaceae</taxon>
        <taxon>Actinokineospora</taxon>
    </lineage>
</organism>
<name>A0A1H9WBH5_9PSEU</name>
<dbReference type="STRING" id="155974.SAMN04487818_11019"/>
<feature type="compositionally biased region" description="Pro residues" evidence="1">
    <location>
        <begin position="174"/>
        <end position="205"/>
    </location>
</feature>
<keyword evidence="3" id="KW-1185">Reference proteome</keyword>
<protein>
    <submittedName>
        <fullName evidence="2">Uncharacterized protein</fullName>
    </submittedName>
</protein>
<dbReference type="InterPro" id="IPR036170">
    <property type="entry name" value="YezG-like_sf"/>
</dbReference>
<sequence>MGGVGTGSGGGRGVTGVEPVVAQAELDRMTKAVGREMVRAAGQGWTRVRAEYRSVGRHVEADLLVTGPDGVARPVRPPAEVVDGLARLRAGMYRPGRGTWIGAVYEIEPPGTFACEFDPDVEPTWRRVPPPVGFVDELRSFPRSEEFIPDWFRARAGMPPAISAETQSAGTPPHGIPLPPATPPGGQPAAQPPQGPPVQQTPPYGPQGGRHAAPPPPWENPAPSGGPGRHAAGPGRPPASGPRPFGPPGPVDNNGR</sequence>